<name>A0A6G9GSN8_9ACTN</name>
<feature type="compositionally biased region" description="Basic and acidic residues" evidence="1">
    <location>
        <begin position="55"/>
        <end position="80"/>
    </location>
</feature>
<dbReference type="AlphaFoldDB" id="A0A6G9GSN8"/>
<dbReference type="Proteomes" id="UP000501179">
    <property type="component" value="Chromosome"/>
</dbReference>
<dbReference type="Gene3D" id="3.40.50.720">
    <property type="entry name" value="NAD(P)-binding Rossmann-like Domain"/>
    <property type="match status" value="1"/>
</dbReference>
<keyword evidence="3" id="KW-1185">Reference proteome</keyword>
<protein>
    <submittedName>
        <fullName evidence="2">NAD(P)-dependent oxidoreductase</fullName>
    </submittedName>
</protein>
<evidence type="ECO:0000256" key="1">
    <source>
        <dbReference type="SAM" id="MobiDB-lite"/>
    </source>
</evidence>
<dbReference type="KEGG" id="slia:HA039_02295"/>
<evidence type="ECO:0000313" key="2">
    <source>
        <dbReference type="EMBL" id="QIQ01283.1"/>
    </source>
</evidence>
<proteinExistence type="predicted"/>
<dbReference type="EMBL" id="CP050177">
    <property type="protein sequence ID" value="QIQ01283.1"/>
    <property type="molecule type" value="Genomic_DNA"/>
</dbReference>
<organism evidence="2 3">
    <name type="scientific">Streptomyces liangshanensis</name>
    <dbReference type="NCBI Taxonomy" id="2717324"/>
    <lineage>
        <taxon>Bacteria</taxon>
        <taxon>Bacillati</taxon>
        <taxon>Actinomycetota</taxon>
        <taxon>Actinomycetes</taxon>
        <taxon>Kitasatosporales</taxon>
        <taxon>Streptomycetaceae</taxon>
        <taxon>Streptomyces</taxon>
    </lineage>
</organism>
<sequence>MTILIVGGSGFLGSELIRQARAAGHAAVATYTTKPGTTSPSSWRLLDLREVANLDAHHGGGEPSRRDQRVERQGRTHYDESCLPDPSSRTARPRQQAETGVLAVRPKALVARTLLIIGRVEVAMSIQGALTETR</sequence>
<feature type="region of interest" description="Disordered" evidence="1">
    <location>
        <begin position="55"/>
        <end position="100"/>
    </location>
</feature>
<evidence type="ECO:0000313" key="3">
    <source>
        <dbReference type="Proteomes" id="UP000501179"/>
    </source>
</evidence>
<accession>A0A6G9GSN8</accession>
<gene>
    <name evidence="2" type="ORF">HA039_02295</name>
</gene>
<reference evidence="2 3" key="1">
    <citation type="submission" date="2020-03" db="EMBL/GenBank/DDBJ databases">
        <title>A novel species.</title>
        <authorList>
            <person name="Gao J."/>
        </authorList>
    </citation>
    <scope>NUCLEOTIDE SEQUENCE [LARGE SCALE GENOMIC DNA]</scope>
    <source>
        <strain evidence="2 3">QMT-12</strain>
    </source>
</reference>
<dbReference type="InterPro" id="IPR036291">
    <property type="entry name" value="NAD(P)-bd_dom_sf"/>
</dbReference>
<dbReference type="RefSeq" id="WP_167022982.1">
    <property type="nucleotide sequence ID" value="NZ_CP050177.1"/>
</dbReference>
<dbReference type="SUPFAM" id="SSF51735">
    <property type="entry name" value="NAD(P)-binding Rossmann-fold domains"/>
    <property type="match status" value="1"/>
</dbReference>